<accession>A0A2P5EDH8</accession>
<protein>
    <submittedName>
        <fullName evidence="1">Uncharacterized protein</fullName>
    </submittedName>
</protein>
<dbReference type="EMBL" id="JXTC01000176">
    <property type="protein sequence ID" value="PON83592.1"/>
    <property type="molecule type" value="Genomic_DNA"/>
</dbReference>
<dbReference type="AlphaFoldDB" id="A0A2P5EDH8"/>
<organism evidence="1 2">
    <name type="scientific">Trema orientale</name>
    <name type="common">Charcoal tree</name>
    <name type="synonym">Celtis orientalis</name>
    <dbReference type="NCBI Taxonomy" id="63057"/>
    <lineage>
        <taxon>Eukaryota</taxon>
        <taxon>Viridiplantae</taxon>
        <taxon>Streptophyta</taxon>
        <taxon>Embryophyta</taxon>
        <taxon>Tracheophyta</taxon>
        <taxon>Spermatophyta</taxon>
        <taxon>Magnoliopsida</taxon>
        <taxon>eudicotyledons</taxon>
        <taxon>Gunneridae</taxon>
        <taxon>Pentapetalae</taxon>
        <taxon>rosids</taxon>
        <taxon>fabids</taxon>
        <taxon>Rosales</taxon>
        <taxon>Cannabaceae</taxon>
        <taxon>Trema</taxon>
    </lineage>
</organism>
<keyword evidence="2" id="KW-1185">Reference proteome</keyword>
<reference evidence="2" key="1">
    <citation type="submission" date="2016-06" db="EMBL/GenBank/DDBJ databases">
        <title>Parallel loss of symbiosis genes in relatives of nitrogen-fixing non-legume Parasponia.</title>
        <authorList>
            <person name="Van Velzen R."/>
            <person name="Holmer R."/>
            <person name="Bu F."/>
            <person name="Rutten L."/>
            <person name="Van Zeijl A."/>
            <person name="Liu W."/>
            <person name="Santuari L."/>
            <person name="Cao Q."/>
            <person name="Sharma T."/>
            <person name="Shen D."/>
            <person name="Roswanjaya Y."/>
            <person name="Wardhani T."/>
            <person name="Kalhor M.S."/>
            <person name="Jansen J."/>
            <person name="Van den Hoogen J."/>
            <person name="Gungor B."/>
            <person name="Hartog M."/>
            <person name="Hontelez J."/>
            <person name="Verver J."/>
            <person name="Yang W.-C."/>
            <person name="Schijlen E."/>
            <person name="Repin R."/>
            <person name="Schilthuizen M."/>
            <person name="Schranz E."/>
            <person name="Heidstra R."/>
            <person name="Miyata K."/>
            <person name="Fedorova E."/>
            <person name="Kohlen W."/>
            <person name="Bisseling T."/>
            <person name="Smit S."/>
            <person name="Geurts R."/>
        </authorList>
    </citation>
    <scope>NUCLEOTIDE SEQUENCE [LARGE SCALE GENOMIC DNA]</scope>
    <source>
        <strain evidence="2">cv. RG33-2</strain>
    </source>
</reference>
<evidence type="ECO:0000313" key="2">
    <source>
        <dbReference type="Proteomes" id="UP000237000"/>
    </source>
</evidence>
<name>A0A2P5EDH8_TREOI</name>
<dbReference type="InParanoid" id="A0A2P5EDH8"/>
<proteinExistence type="predicted"/>
<dbReference type="Proteomes" id="UP000237000">
    <property type="component" value="Unassembled WGS sequence"/>
</dbReference>
<gene>
    <name evidence="1" type="ORF">TorRG33x02_206440</name>
</gene>
<evidence type="ECO:0000313" key="1">
    <source>
        <dbReference type="EMBL" id="PON83592.1"/>
    </source>
</evidence>
<dbReference type="OrthoDB" id="10445174at2759"/>
<comment type="caution">
    <text evidence="1">The sequence shown here is derived from an EMBL/GenBank/DDBJ whole genome shotgun (WGS) entry which is preliminary data.</text>
</comment>
<sequence length="104" mass="12116">MEDKRRVSSSPLSILVIAYNNSTHRRNRSSRFAISTKPHHDLDDSSPLTRASMVVSTFLLILISTLVYNTTMNSPFWAFVLHQCRLLQSPQRGRQYHNRSRIWT</sequence>